<dbReference type="NCBIfam" id="NF007757">
    <property type="entry name" value="PRK10438.1"/>
    <property type="match status" value="1"/>
</dbReference>
<keyword evidence="2" id="KW-0378">Hydrolase</keyword>
<accession>A0A939G8S5</accession>
<dbReference type="RefSeq" id="WP_207337911.1">
    <property type="nucleotide sequence ID" value="NZ_JAFMYU010000024.1"/>
</dbReference>
<evidence type="ECO:0000259" key="6">
    <source>
        <dbReference type="PROSITE" id="PS50263"/>
    </source>
</evidence>
<evidence type="ECO:0000256" key="3">
    <source>
        <dbReference type="ARBA" id="ARBA00039118"/>
    </source>
</evidence>
<dbReference type="InterPro" id="IPR052737">
    <property type="entry name" value="Omega-amidase_YafV"/>
</dbReference>
<dbReference type="PROSITE" id="PS50263">
    <property type="entry name" value="CN_HYDROLASE"/>
    <property type="match status" value="1"/>
</dbReference>
<dbReference type="CDD" id="cd07575">
    <property type="entry name" value="Xc-1258_like"/>
    <property type="match status" value="1"/>
</dbReference>
<dbReference type="FunFam" id="3.60.110.10:FF:000004">
    <property type="entry name" value="Carbon-nitrogen hydrolase"/>
    <property type="match status" value="1"/>
</dbReference>
<proteinExistence type="inferred from homology"/>
<sequence length="264" mass="30149">MNITLLQTALHWQDPVANRAMLEETIFTLPQPTDLIVLPEMFTSGFTMEAAVVAEPMNLTTFRWMRQMAEQTNAAITGSYVVQEGNAAGKRFYNRLIWMQPDGQWASYDKRHLFRMAGEEKAYMAGNQRLVCEWRGWRICPLVCYDLRFPVWSRNHAYPDGMLDYDLLLYVANWPAPRQTAWDTLLQARAIENLSYVAGVNRVGTDGIGHPYTGGTALIDFKGDVLFRQYDTEAVHQQTLSLESLQAFRAKFPAYLDADTFTLG</sequence>
<evidence type="ECO:0000256" key="2">
    <source>
        <dbReference type="ARBA" id="ARBA00022801"/>
    </source>
</evidence>
<dbReference type="Proteomes" id="UP000664795">
    <property type="component" value="Unassembled WGS sequence"/>
</dbReference>
<dbReference type="PANTHER" id="PTHR47799">
    <property type="entry name" value="OMEGA-AMIDASE YAFV"/>
    <property type="match status" value="1"/>
</dbReference>
<keyword evidence="8" id="KW-1185">Reference proteome</keyword>
<feature type="domain" description="CN hydrolase" evidence="6">
    <location>
        <begin position="1"/>
        <end position="242"/>
    </location>
</feature>
<evidence type="ECO:0000313" key="8">
    <source>
        <dbReference type="Proteomes" id="UP000664795"/>
    </source>
</evidence>
<protein>
    <recommendedName>
        <fullName evidence="5">Omega-amidase YafV</fullName>
        <ecNumber evidence="3">3.5.1.3</ecNumber>
    </recommendedName>
</protein>
<dbReference type="SUPFAM" id="SSF56317">
    <property type="entry name" value="Carbon-nitrogen hydrolase"/>
    <property type="match status" value="1"/>
</dbReference>
<dbReference type="Gene3D" id="3.60.110.10">
    <property type="entry name" value="Carbon-nitrogen hydrolase"/>
    <property type="match status" value="1"/>
</dbReference>
<dbReference type="EMBL" id="JAFMYU010000024">
    <property type="protein sequence ID" value="MBO0933946.1"/>
    <property type="molecule type" value="Genomic_DNA"/>
</dbReference>
<reference evidence="7 8" key="1">
    <citation type="submission" date="2021-03" db="EMBL/GenBank/DDBJ databases">
        <title>Fibrella sp. HMF5036 genome sequencing and assembly.</title>
        <authorList>
            <person name="Kang H."/>
            <person name="Kim H."/>
            <person name="Bae S."/>
            <person name="Joh K."/>
        </authorList>
    </citation>
    <scope>NUCLEOTIDE SEQUENCE [LARGE SCALE GENOMIC DNA]</scope>
    <source>
        <strain evidence="7 8">HMF5036</strain>
    </source>
</reference>
<evidence type="ECO:0000256" key="1">
    <source>
        <dbReference type="ARBA" id="ARBA00010613"/>
    </source>
</evidence>
<evidence type="ECO:0000313" key="7">
    <source>
        <dbReference type="EMBL" id="MBO0933946.1"/>
    </source>
</evidence>
<comment type="caution">
    <text evidence="7">The sequence shown here is derived from an EMBL/GenBank/DDBJ whole genome shotgun (WGS) entry which is preliminary data.</text>
</comment>
<dbReference type="AlphaFoldDB" id="A0A939G8S5"/>
<dbReference type="InterPro" id="IPR036526">
    <property type="entry name" value="C-N_Hydrolase_sf"/>
</dbReference>
<dbReference type="GO" id="GO:0050152">
    <property type="term" value="F:omega-amidase activity"/>
    <property type="evidence" value="ECO:0007669"/>
    <property type="project" value="UniProtKB-EC"/>
</dbReference>
<comment type="catalytic activity">
    <reaction evidence="4">
        <text>a monoamide of a dicarboxylate + H2O = a dicarboxylate + NH4(+)</text>
        <dbReference type="Rhea" id="RHEA:11716"/>
        <dbReference type="ChEBI" id="CHEBI:15377"/>
        <dbReference type="ChEBI" id="CHEBI:28938"/>
        <dbReference type="ChEBI" id="CHEBI:28965"/>
        <dbReference type="ChEBI" id="CHEBI:77450"/>
        <dbReference type="EC" id="3.5.1.3"/>
    </reaction>
</comment>
<dbReference type="InterPro" id="IPR003010">
    <property type="entry name" value="C-N_Hydrolase"/>
</dbReference>
<dbReference type="GO" id="GO:0106008">
    <property type="term" value="F:2-oxoglutaramate amidase activity"/>
    <property type="evidence" value="ECO:0007669"/>
    <property type="project" value="TreeGrafter"/>
</dbReference>
<organism evidence="7 8">
    <name type="scientific">Fibrella aquatilis</name>
    <dbReference type="NCBI Taxonomy" id="2817059"/>
    <lineage>
        <taxon>Bacteria</taxon>
        <taxon>Pseudomonadati</taxon>
        <taxon>Bacteroidota</taxon>
        <taxon>Cytophagia</taxon>
        <taxon>Cytophagales</taxon>
        <taxon>Spirosomataceae</taxon>
        <taxon>Fibrella</taxon>
    </lineage>
</organism>
<evidence type="ECO:0000256" key="5">
    <source>
        <dbReference type="ARBA" id="ARBA00072139"/>
    </source>
</evidence>
<dbReference type="PANTHER" id="PTHR47799:SF1">
    <property type="entry name" value="OMEGA-AMIDASE YAFV"/>
    <property type="match status" value="1"/>
</dbReference>
<comment type="similarity">
    <text evidence="1">Belongs to the carbon-nitrogen hydrolase superfamily. NIT1/NIT2 family.</text>
</comment>
<evidence type="ECO:0000256" key="4">
    <source>
        <dbReference type="ARBA" id="ARBA00052904"/>
    </source>
</evidence>
<dbReference type="Pfam" id="PF00795">
    <property type="entry name" value="CN_hydrolase"/>
    <property type="match status" value="1"/>
</dbReference>
<name>A0A939G8S5_9BACT</name>
<dbReference type="EC" id="3.5.1.3" evidence="3"/>
<gene>
    <name evidence="7" type="ORF">J2I48_23255</name>
</gene>